<reference evidence="2 3" key="1">
    <citation type="journal article" date="2024" name="Plant Biotechnol. J.">
        <title>Dendrobium thyrsiflorum genome and its molecular insights into genes involved in important horticultural traits.</title>
        <authorList>
            <person name="Chen B."/>
            <person name="Wang J.Y."/>
            <person name="Zheng P.J."/>
            <person name="Li K.L."/>
            <person name="Liang Y.M."/>
            <person name="Chen X.F."/>
            <person name="Zhang C."/>
            <person name="Zhao X."/>
            <person name="He X."/>
            <person name="Zhang G.Q."/>
            <person name="Liu Z.J."/>
            <person name="Xu Q."/>
        </authorList>
    </citation>
    <scope>NUCLEOTIDE SEQUENCE [LARGE SCALE GENOMIC DNA]</scope>
    <source>
        <strain evidence="2">GZMU011</strain>
    </source>
</reference>
<keyword evidence="3" id="KW-1185">Reference proteome</keyword>
<comment type="caution">
    <text evidence="2">The sequence shown here is derived from an EMBL/GenBank/DDBJ whole genome shotgun (WGS) entry which is preliminary data.</text>
</comment>
<protein>
    <submittedName>
        <fullName evidence="2">Uncharacterized protein</fullName>
    </submittedName>
</protein>
<evidence type="ECO:0000256" key="1">
    <source>
        <dbReference type="SAM" id="MobiDB-lite"/>
    </source>
</evidence>
<dbReference type="EMBL" id="JANQDX010000001">
    <property type="protein sequence ID" value="KAL0928644.1"/>
    <property type="molecule type" value="Genomic_DNA"/>
</dbReference>
<dbReference type="Proteomes" id="UP001552299">
    <property type="component" value="Unassembled WGS sequence"/>
</dbReference>
<gene>
    <name evidence="2" type="ORF">M5K25_000552</name>
</gene>
<accession>A0ABD0VTX0</accession>
<name>A0ABD0VTX0_DENTH</name>
<evidence type="ECO:0000313" key="2">
    <source>
        <dbReference type="EMBL" id="KAL0928644.1"/>
    </source>
</evidence>
<sequence length="123" mass="14193">MAAKKMDALEGEMEQIRVKMEEKNFGMEENYSRMERKFTTAEGMLSSMENYFENMEDMMKKLIEMQSKASSAIPRADMKGKKVQEDDDEVESVLSQGPPRGFRWGIPKKRQQEKGKSVTTRPG</sequence>
<organism evidence="2 3">
    <name type="scientific">Dendrobium thyrsiflorum</name>
    <name type="common">Pinecone-like raceme dendrobium</name>
    <name type="synonym">Orchid</name>
    <dbReference type="NCBI Taxonomy" id="117978"/>
    <lineage>
        <taxon>Eukaryota</taxon>
        <taxon>Viridiplantae</taxon>
        <taxon>Streptophyta</taxon>
        <taxon>Embryophyta</taxon>
        <taxon>Tracheophyta</taxon>
        <taxon>Spermatophyta</taxon>
        <taxon>Magnoliopsida</taxon>
        <taxon>Liliopsida</taxon>
        <taxon>Asparagales</taxon>
        <taxon>Orchidaceae</taxon>
        <taxon>Epidendroideae</taxon>
        <taxon>Malaxideae</taxon>
        <taxon>Dendrobiinae</taxon>
        <taxon>Dendrobium</taxon>
    </lineage>
</organism>
<dbReference type="AlphaFoldDB" id="A0ABD0VTX0"/>
<evidence type="ECO:0000313" key="3">
    <source>
        <dbReference type="Proteomes" id="UP001552299"/>
    </source>
</evidence>
<proteinExistence type="predicted"/>
<feature type="region of interest" description="Disordered" evidence="1">
    <location>
        <begin position="69"/>
        <end position="123"/>
    </location>
</feature>